<protein>
    <recommendedName>
        <fullName evidence="1">Heterokaryon incompatibility domain-containing protein</fullName>
    </recommendedName>
</protein>
<dbReference type="AlphaFoldDB" id="A0A428RYT3"/>
<feature type="domain" description="Heterokaryon incompatibility" evidence="1">
    <location>
        <begin position="12"/>
        <end position="153"/>
    </location>
</feature>
<accession>A0A428RYT3</accession>
<dbReference type="EMBL" id="NKCL01000096">
    <property type="protein sequence ID" value="RSL82712.1"/>
    <property type="molecule type" value="Genomic_DNA"/>
</dbReference>
<proteinExistence type="predicted"/>
<comment type="caution">
    <text evidence="2">The sequence shown here is derived from an EMBL/GenBank/DDBJ whole genome shotgun (WGS) entry which is preliminary data.</text>
</comment>
<gene>
    <name evidence="2" type="ORF">CEP51_005010</name>
</gene>
<reference evidence="2 3" key="1">
    <citation type="submission" date="2017-06" db="EMBL/GenBank/DDBJ databases">
        <title>Comparative genomic analysis of Ambrosia Fusariam Clade fungi.</title>
        <authorList>
            <person name="Stajich J.E."/>
            <person name="Carrillo J."/>
            <person name="Kijimoto T."/>
            <person name="Eskalen A."/>
            <person name="O'Donnell K."/>
            <person name="Kasson M."/>
        </authorList>
    </citation>
    <scope>NUCLEOTIDE SEQUENCE [LARGE SCALE GENOMIC DNA]</scope>
    <source>
        <strain evidence="2 3">NRRL62606</strain>
    </source>
</reference>
<organism evidence="2 3">
    <name type="scientific">Fusarium floridanum</name>
    <dbReference type="NCBI Taxonomy" id="1325733"/>
    <lineage>
        <taxon>Eukaryota</taxon>
        <taxon>Fungi</taxon>
        <taxon>Dikarya</taxon>
        <taxon>Ascomycota</taxon>
        <taxon>Pezizomycotina</taxon>
        <taxon>Sordariomycetes</taxon>
        <taxon>Hypocreomycetidae</taxon>
        <taxon>Hypocreales</taxon>
        <taxon>Nectriaceae</taxon>
        <taxon>Fusarium</taxon>
        <taxon>Fusarium solani species complex</taxon>
    </lineage>
</organism>
<evidence type="ECO:0000259" key="1">
    <source>
        <dbReference type="Pfam" id="PF06985"/>
    </source>
</evidence>
<sequence length="550" mass="62495">MRIVNPGPDPVYTALSYRWGKQAYDASFQPFDKSGELRDPSALPQLISDALKVTKDLGFRYCWVDRYCIPQDDPRAMQIQLGHMDDIFRLATVTIVAVSDNDYLPGVSQKLNDVVQPVRVGKCNLAAASLRFDSMKHEIRWSPWSTRAWTYQERLFSRRRLFFTDAGVYYECGRMASGESGFSALQPRWNIDEFVNAPWVMSAGSFEREKKLLECLETYSERNLTFAQDRLNAALGILHAFETTQQPLRHYLGTPILMVYKDHSIVSVPEVVRGLLWGMLFYNGTDGSPRCDAFPSWSWTGWTNQVYFLARSNNRPISHPPDANMAVHLTSELKDGTLLTWDSEDSLRRLYGTPASALSKFIHMDVLTVQIQLSMEGFEKSHVVHNPVEPYVVNLDSVEVELAEDKQFPFSEVRWKILDIPERGQIYVEVDLQGRLGHGTMSNEQEVPGSTTGIVIPLAGDALAIILVQPNGSGTMERFGIIMLKPSSVFFRPCLLETHDDQDDLDDYDDSFEELSPSKRAEAIGLPTWEEFLSFFYSVGRPKRRSIRLG</sequence>
<evidence type="ECO:0000313" key="2">
    <source>
        <dbReference type="EMBL" id="RSL82712.1"/>
    </source>
</evidence>
<keyword evidence="3" id="KW-1185">Reference proteome</keyword>
<dbReference type="Proteomes" id="UP000287972">
    <property type="component" value="Unassembled WGS sequence"/>
</dbReference>
<dbReference type="PANTHER" id="PTHR33112">
    <property type="entry name" value="DOMAIN PROTEIN, PUTATIVE-RELATED"/>
    <property type="match status" value="1"/>
</dbReference>
<evidence type="ECO:0000313" key="3">
    <source>
        <dbReference type="Proteomes" id="UP000287972"/>
    </source>
</evidence>
<dbReference type="Pfam" id="PF06985">
    <property type="entry name" value="HET"/>
    <property type="match status" value="1"/>
</dbReference>
<name>A0A428RYT3_9HYPO</name>
<dbReference type="InterPro" id="IPR010730">
    <property type="entry name" value="HET"/>
</dbReference>
<dbReference type="PANTHER" id="PTHR33112:SF1">
    <property type="entry name" value="HETEROKARYON INCOMPATIBILITY DOMAIN-CONTAINING PROTEIN"/>
    <property type="match status" value="1"/>
</dbReference>